<proteinExistence type="predicted"/>
<protein>
    <recommendedName>
        <fullName evidence="3">Lipoprotein</fullName>
    </recommendedName>
</protein>
<dbReference type="RefSeq" id="WP_354700750.1">
    <property type="nucleotide sequence ID" value="NZ_CP114014.1"/>
</dbReference>
<organism evidence="2">
    <name type="scientific">Paraconexibacter sp. AEG42_29</name>
    <dbReference type="NCBI Taxonomy" id="2997339"/>
    <lineage>
        <taxon>Bacteria</taxon>
        <taxon>Bacillati</taxon>
        <taxon>Actinomycetota</taxon>
        <taxon>Thermoleophilia</taxon>
        <taxon>Solirubrobacterales</taxon>
        <taxon>Paraconexibacteraceae</taxon>
        <taxon>Paraconexibacter</taxon>
    </lineage>
</organism>
<feature type="chain" id="PRO_5043772672" description="Lipoprotein" evidence="1">
    <location>
        <begin position="21"/>
        <end position="285"/>
    </location>
</feature>
<name>A0AAU7ARB5_9ACTN</name>
<dbReference type="AlphaFoldDB" id="A0AAU7ARB5"/>
<gene>
    <name evidence="2" type="ORF">DSM112329_01037</name>
</gene>
<feature type="signal peptide" evidence="1">
    <location>
        <begin position="1"/>
        <end position="20"/>
    </location>
</feature>
<sequence>MFAPRAALLTLTIAGLAAVAGCGGSDSDKEKTEVEKVARAVLNGADKGSECRLSTTRLVTAVWGSQSACLKASTGGTEADVTVSGTKVDGSDATANITTTIDKLKVEGSLALKKVEGDWKLDEFGTDLVRSLLRGSLTKGYTDALKEEGIAGADKLLTDGATENCVDKRLTALPASEQRQIGYAIFGNRKDSPQGQQVQGLLIECLADSPDGREALRLAFEQGIKEEGLGDKVTACVIARLRETADSELVAKEIVERQKNGGAISPELSGLAAAAVKRCKASQPS</sequence>
<dbReference type="EMBL" id="CP114014">
    <property type="protein sequence ID" value="XAY04207.1"/>
    <property type="molecule type" value="Genomic_DNA"/>
</dbReference>
<accession>A0AAU7ARB5</accession>
<reference evidence="2" key="1">
    <citation type="submission" date="2022-12" db="EMBL/GenBank/DDBJ databases">
        <title>Paraconexibacter alkalitolerans sp. nov. and Baekduia alba sp. nov., isolated from soil and emended description of the genera Paraconexibacter (Chun et al., 2020) and Baekduia (An et al., 2020).</title>
        <authorList>
            <person name="Vieira S."/>
            <person name="Huber K.J."/>
            <person name="Geppert A."/>
            <person name="Wolf J."/>
            <person name="Neumann-Schaal M."/>
            <person name="Muesken M."/>
            <person name="Overmann J."/>
        </authorList>
    </citation>
    <scope>NUCLEOTIDE SEQUENCE</scope>
    <source>
        <strain evidence="2">AEG42_29</strain>
    </source>
</reference>
<dbReference type="PROSITE" id="PS51257">
    <property type="entry name" value="PROKAR_LIPOPROTEIN"/>
    <property type="match status" value="1"/>
</dbReference>
<dbReference type="KEGG" id="parq:DSM112329_01037"/>
<evidence type="ECO:0000313" key="2">
    <source>
        <dbReference type="EMBL" id="XAY04207.1"/>
    </source>
</evidence>
<evidence type="ECO:0008006" key="3">
    <source>
        <dbReference type="Google" id="ProtNLM"/>
    </source>
</evidence>
<evidence type="ECO:0000256" key="1">
    <source>
        <dbReference type="SAM" id="SignalP"/>
    </source>
</evidence>
<keyword evidence="1" id="KW-0732">Signal</keyword>